<dbReference type="EMBL" id="BSCQ01000046">
    <property type="protein sequence ID" value="GLH45192.1"/>
    <property type="molecule type" value="Genomic_DNA"/>
</dbReference>
<sequence>MTTREEITFKHRISDLLRIYPQSDKFYREAVLKSMGDVDSLGYAKELIRLKQQAELLKSYGEANKFPEALKESDIDTTLRILQEKYGK</sequence>
<protein>
    <recommendedName>
        <fullName evidence="3">Tsi6 domain-containing protein</fullName>
    </recommendedName>
</protein>
<name>A0ABQ5PP95_9PSED</name>
<reference evidence="1" key="2">
    <citation type="submission" date="2022-11" db="EMBL/GenBank/DDBJ databases">
        <title>Draft genome sequencing of Pseudomonas atacamensis RS3R1.</title>
        <authorList>
            <person name="Furuya T."/>
            <person name="Kaneko H."/>
        </authorList>
    </citation>
    <scope>NUCLEOTIDE SEQUENCE</scope>
    <source>
        <strain evidence="1">RS3R-1</strain>
    </source>
</reference>
<accession>A0ABQ5PP95</accession>
<keyword evidence="2" id="KW-1185">Reference proteome</keyword>
<reference evidence="1" key="3">
    <citation type="journal article" date="2023" name="J. Biotechnol.">
        <title>Draft Genome Sequences of Endophytic Pseudomonas Strains, Isolated from the Interior of Brassicaceae Plants.</title>
        <authorList>
            <person name="Kaneko H."/>
            <person name="Furuya T."/>
        </authorList>
    </citation>
    <scope>NUCLEOTIDE SEQUENCE</scope>
    <source>
        <strain evidence="1">RS3R-1</strain>
    </source>
</reference>
<gene>
    <name evidence="1" type="ORF">RS3R1_42800</name>
</gene>
<comment type="caution">
    <text evidence="1">The sequence shown here is derived from an EMBL/GenBank/DDBJ whole genome shotgun (WGS) entry which is preliminary data.</text>
</comment>
<dbReference type="RefSeq" id="WP_281895441.1">
    <property type="nucleotide sequence ID" value="NZ_BSCQ01000046.1"/>
</dbReference>
<evidence type="ECO:0008006" key="3">
    <source>
        <dbReference type="Google" id="ProtNLM"/>
    </source>
</evidence>
<proteinExistence type="predicted"/>
<organism evidence="1 2">
    <name type="scientific">Pseudomonas atacamensis</name>
    <dbReference type="NCBI Taxonomy" id="2565368"/>
    <lineage>
        <taxon>Bacteria</taxon>
        <taxon>Pseudomonadati</taxon>
        <taxon>Pseudomonadota</taxon>
        <taxon>Gammaproteobacteria</taxon>
        <taxon>Pseudomonadales</taxon>
        <taxon>Pseudomonadaceae</taxon>
        <taxon>Pseudomonas</taxon>
    </lineage>
</organism>
<dbReference type="Proteomes" id="UP001145022">
    <property type="component" value="Unassembled WGS sequence"/>
</dbReference>
<evidence type="ECO:0000313" key="2">
    <source>
        <dbReference type="Proteomes" id="UP001145022"/>
    </source>
</evidence>
<reference evidence="1" key="1">
    <citation type="journal article" date="2021" name="Sci. Rep.">
        <title>An efficient direct screening system for microorganisms that activate plant immune responses based on plant-microbe interactions using cultured plant cells.</title>
        <authorList>
            <person name="Kurokawa M."/>
            <person name="Nakano M."/>
            <person name="Kitahata N."/>
            <person name="Kuchitsu K."/>
            <person name="Furuya T."/>
        </authorList>
    </citation>
    <scope>NUCLEOTIDE SEQUENCE</scope>
    <source>
        <strain evidence="1">RS3R-1</strain>
    </source>
</reference>
<evidence type="ECO:0000313" key="1">
    <source>
        <dbReference type="EMBL" id="GLH45192.1"/>
    </source>
</evidence>